<evidence type="ECO:0000313" key="5">
    <source>
        <dbReference type="WBParaSite" id="Bm9078.1"/>
    </source>
</evidence>
<dbReference type="EMBL" id="CAAKNF010000196">
    <property type="protein sequence ID" value="VIO89873.1"/>
    <property type="molecule type" value="Genomic_DNA"/>
</dbReference>
<dbReference type="RefSeq" id="XP_001893988.2">
    <property type="nucleotide sequence ID" value="XM_001893953.2"/>
</dbReference>
<dbReference type="WormBase" id="Bm9078">
    <property type="protein sequence ID" value="BM25179"/>
    <property type="gene ID" value="WBGene00229339"/>
</dbReference>
<keyword evidence="1" id="KW-1133">Transmembrane helix</keyword>
<dbReference type="WBParaSite" id="Bm9078.1">
    <property type="protein sequence ID" value="Bm9078.1"/>
    <property type="gene ID" value="WBGene00229339"/>
</dbReference>
<evidence type="ECO:0000313" key="4">
    <source>
        <dbReference type="Proteomes" id="UP000006672"/>
    </source>
</evidence>
<reference evidence="2" key="2">
    <citation type="submission" date="2012-12" db="EMBL/GenBank/DDBJ databases">
        <authorList>
            <person name="Gao Y.W."/>
            <person name="Fan S.T."/>
            <person name="Sun H.T."/>
            <person name="Wang Z."/>
            <person name="Gao X.L."/>
            <person name="Li Y.G."/>
            <person name="Wang T.C."/>
            <person name="Zhang K."/>
            <person name="Xu W.W."/>
            <person name="Yu Z.J."/>
            <person name="Xia X.Z."/>
        </authorList>
    </citation>
    <scope>NUCLEOTIDE SEQUENCE</scope>
    <source>
        <strain evidence="2">FR3</strain>
    </source>
</reference>
<gene>
    <name evidence="2 5 6" type="ORF">Bm9078</name>
    <name evidence="3" type="ORF">BM_BM9078</name>
    <name evidence="2" type="ORF">BM_Bm9078</name>
</gene>
<evidence type="ECO:0000313" key="2">
    <source>
        <dbReference type="EMBL" id="CDQ03575.1"/>
    </source>
</evidence>
<reference evidence="5" key="4">
    <citation type="submission" date="2019-12" db="UniProtKB">
        <authorList>
            <consortium name="WormBaseParasite"/>
        </authorList>
    </citation>
    <scope>IDENTIFICATION</scope>
</reference>
<dbReference type="GeneID" id="6097440"/>
<keyword evidence="1" id="KW-0472">Membrane</keyword>
<feature type="transmembrane region" description="Helical" evidence="1">
    <location>
        <begin position="12"/>
        <end position="31"/>
    </location>
</feature>
<evidence type="ECO:0000256" key="1">
    <source>
        <dbReference type="SAM" id="Phobius"/>
    </source>
</evidence>
<protein>
    <submittedName>
        <fullName evidence="2 5">Bm9078</fullName>
    </submittedName>
</protein>
<accession>A0A0K0JY11</accession>
<keyword evidence="1" id="KW-0812">Transmembrane</keyword>
<dbReference type="EMBL" id="LN856836">
    <property type="protein sequence ID" value="CDQ03575.1"/>
    <property type="molecule type" value="Genomic_DNA"/>
</dbReference>
<evidence type="ECO:0000313" key="6">
    <source>
        <dbReference type="WormBase" id="Bm9078"/>
    </source>
</evidence>
<dbReference type="OrthoDB" id="10466230at2759"/>
<evidence type="ECO:0000313" key="3">
    <source>
        <dbReference type="EMBL" id="VIO89873.1"/>
    </source>
</evidence>
<sequence>MIPAGIKHEFGICGWILTIVAYVAVLLALPFSACVCVKVIAAEGEKKALESLNEAANMIADSPC</sequence>
<keyword evidence="4" id="KW-1185">Reference proteome</keyword>
<reference evidence="2 4" key="1">
    <citation type="journal article" date="2007" name="Science">
        <title>Draft genome of the filarial nematode parasite Brugia malayi.</title>
        <authorList>
            <person name="Ghedin E."/>
            <person name="Wang S."/>
            <person name="Spiro D."/>
            <person name="Caler E."/>
            <person name="Zhao Q."/>
            <person name="Crabtree J."/>
            <person name="Allen J.E."/>
            <person name="Delcher A.L."/>
            <person name="Guiliano D.B."/>
            <person name="Miranda-Saavedra D."/>
            <person name="Angiuoli S.V."/>
            <person name="Creasy T."/>
            <person name="Amedeo P."/>
            <person name="Haas B."/>
            <person name="El-Sayed N.M."/>
            <person name="Wortman J.R."/>
            <person name="Feldblyum T."/>
            <person name="Tallon L."/>
            <person name="Schatz M."/>
            <person name="Shumway M."/>
            <person name="Koo H."/>
            <person name="Salzberg S.L."/>
            <person name="Schobel S."/>
            <person name="Pertea M."/>
            <person name="Pop M."/>
            <person name="White O."/>
            <person name="Barton G.J."/>
            <person name="Carlow C.K."/>
            <person name="Crawford M.J."/>
            <person name="Daub J."/>
            <person name="Dimmic M.W."/>
            <person name="Estes C.F."/>
            <person name="Foster J.M."/>
            <person name="Ganatra M."/>
            <person name="Gregory W.F."/>
            <person name="Johnson N.M."/>
            <person name="Jin J."/>
            <person name="Komuniecki R."/>
            <person name="Korf I."/>
            <person name="Kumar S."/>
            <person name="Laney S."/>
            <person name="Li B.W."/>
            <person name="Li W."/>
            <person name="Lindblom T.H."/>
            <person name="Lustigman S."/>
            <person name="Ma D."/>
            <person name="Maina C.V."/>
            <person name="Martin D.M."/>
            <person name="McCarter J.P."/>
            <person name="McReynolds L."/>
            <person name="Mitreva M."/>
            <person name="Nutman T.B."/>
            <person name="Parkinson J."/>
            <person name="Peregrin-Alvarez J.M."/>
            <person name="Poole C."/>
            <person name="Ren Q."/>
            <person name="Saunders L."/>
            <person name="Sluder A.E."/>
            <person name="Smith K."/>
            <person name="Stanke M."/>
            <person name="Unnasch T.R."/>
            <person name="Ware J."/>
            <person name="Wei A.D."/>
            <person name="Weil G."/>
            <person name="Williams D.J."/>
            <person name="Zhang Y."/>
            <person name="Williams S.A."/>
            <person name="Fraser-Liggett C."/>
            <person name="Slatko B."/>
            <person name="Blaxter M.L."/>
            <person name="Scott A.L."/>
        </authorList>
    </citation>
    <scope>NUCLEOTIDE SEQUENCE</scope>
    <source>
        <strain evidence="2 4">FR3</strain>
    </source>
</reference>
<name>A0A0K0JY11_BRUMA</name>
<dbReference type="AlphaFoldDB" id="A0A0K0JY11"/>
<dbReference type="CTD" id="6097440"/>
<proteinExistence type="predicted"/>
<dbReference type="Proteomes" id="UP000006672">
    <property type="component" value="Unassembled WGS sequence"/>
</dbReference>
<reference evidence="3" key="3">
    <citation type="submission" date="2019-04" db="EMBL/GenBank/DDBJ databases">
        <authorList>
            <person name="Howe K."/>
            <person name="Paulini M."/>
            <person name="Williams G."/>
        </authorList>
    </citation>
    <scope>NUCLEOTIDE SEQUENCE [LARGE SCALE GENOMIC DNA]</scope>
    <source>
        <strain evidence="3">FR3</strain>
    </source>
</reference>
<dbReference type="Gene3D" id="6.10.250.2090">
    <property type="match status" value="1"/>
</dbReference>
<dbReference type="STRING" id="6279.A0A0K0JY11"/>
<accession>A0A4E9EZH5</accession>
<dbReference type="KEGG" id="bmy:BM_BM9078"/>
<organism evidence="2">
    <name type="scientific">Brugia malayi</name>
    <name type="common">Filarial nematode worm</name>
    <dbReference type="NCBI Taxonomy" id="6279"/>
    <lineage>
        <taxon>Eukaryota</taxon>
        <taxon>Metazoa</taxon>
        <taxon>Ecdysozoa</taxon>
        <taxon>Nematoda</taxon>
        <taxon>Chromadorea</taxon>
        <taxon>Rhabditida</taxon>
        <taxon>Spirurina</taxon>
        <taxon>Spiruromorpha</taxon>
        <taxon>Filarioidea</taxon>
        <taxon>Onchocercidae</taxon>
        <taxon>Brugia</taxon>
    </lineage>
</organism>